<keyword evidence="1" id="KW-1133">Transmembrane helix</keyword>
<dbReference type="InterPro" id="IPR021100">
    <property type="entry name" value="N-glycosylation_EOS1"/>
</dbReference>
<evidence type="ECO:0000313" key="2">
    <source>
        <dbReference type="EMBL" id="KAH7057347.1"/>
    </source>
</evidence>
<proteinExistence type="predicted"/>
<reference evidence="2 3" key="1">
    <citation type="journal article" date="2021" name="Nat. Commun.">
        <title>Genetic determinants of endophytism in the Arabidopsis root mycobiome.</title>
        <authorList>
            <person name="Mesny F."/>
            <person name="Miyauchi S."/>
            <person name="Thiergart T."/>
            <person name="Pickel B."/>
            <person name="Atanasova L."/>
            <person name="Karlsson M."/>
            <person name="Huettel B."/>
            <person name="Barry K.W."/>
            <person name="Haridas S."/>
            <person name="Chen C."/>
            <person name="Bauer D."/>
            <person name="Andreopoulos W."/>
            <person name="Pangilinan J."/>
            <person name="LaButti K."/>
            <person name="Riley R."/>
            <person name="Lipzen A."/>
            <person name="Clum A."/>
            <person name="Drula E."/>
            <person name="Henrissat B."/>
            <person name="Kohler A."/>
            <person name="Grigoriev I.V."/>
            <person name="Martin F.M."/>
            <person name="Hacquard S."/>
        </authorList>
    </citation>
    <scope>NUCLEOTIDE SEQUENCE [LARGE SCALE GENOMIC DNA]</scope>
    <source>
        <strain evidence="2 3">MPI-SDFR-AT-0080</strain>
    </source>
</reference>
<keyword evidence="3" id="KW-1185">Reference proteome</keyword>
<feature type="non-terminal residue" evidence="2">
    <location>
        <position position="155"/>
    </location>
</feature>
<feature type="transmembrane region" description="Helical" evidence="1">
    <location>
        <begin position="37"/>
        <end position="56"/>
    </location>
</feature>
<feature type="transmembrane region" description="Helical" evidence="1">
    <location>
        <begin position="6"/>
        <end position="25"/>
    </location>
</feature>
<keyword evidence="1" id="KW-0812">Transmembrane</keyword>
<name>A0ABQ8GJS8_9PEZI</name>
<protein>
    <submittedName>
        <fullName evidence="2">N-glycosylation protein-domain-containing protein</fullName>
    </submittedName>
</protein>
<dbReference type="Pfam" id="PF12326">
    <property type="entry name" value="EOS1"/>
    <property type="match status" value="1"/>
</dbReference>
<dbReference type="PANTHER" id="PTHR28147:SF1">
    <property type="entry name" value="N-GLYCOSYLATION PROTEIN EOS1"/>
    <property type="match status" value="1"/>
</dbReference>
<accession>A0ABQ8GJS8</accession>
<evidence type="ECO:0000256" key="1">
    <source>
        <dbReference type="SAM" id="Phobius"/>
    </source>
</evidence>
<comment type="caution">
    <text evidence="2">The sequence shown here is derived from an EMBL/GenBank/DDBJ whole genome shotgun (WGS) entry which is preliminary data.</text>
</comment>
<organism evidence="2 3">
    <name type="scientific">Macrophomina phaseolina</name>
    <dbReference type="NCBI Taxonomy" id="35725"/>
    <lineage>
        <taxon>Eukaryota</taxon>
        <taxon>Fungi</taxon>
        <taxon>Dikarya</taxon>
        <taxon>Ascomycota</taxon>
        <taxon>Pezizomycotina</taxon>
        <taxon>Dothideomycetes</taxon>
        <taxon>Dothideomycetes incertae sedis</taxon>
        <taxon>Botryosphaeriales</taxon>
        <taxon>Botryosphaeriaceae</taxon>
        <taxon>Macrophomina</taxon>
    </lineage>
</organism>
<sequence>MEVALAALWCGASGYLSFYFADCLMSRWLLNYTPSATLVRLFTISAINVYTTSWWLHLSGASSDPRLLLPAWICIASTLTILYHLAHRHVNIRRETRAAVRAFWLTSTVSLWCLLLQSHVERETWKIAPLVGIVERVGRRGGMQGILGAVAVGSY</sequence>
<evidence type="ECO:0000313" key="3">
    <source>
        <dbReference type="Proteomes" id="UP000774617"/>
    </source>
</evidence>
<dbReference type="EMBL" id="JAGTJR010000007">
    <property type="protein sequence ID" value="KAH7057347.1"/>
    <property type="molecule type" value="Genomic_DNA"/>
</dbReference>
<feature type="transmembrane region" description="Helical" evidence="1">
    <location>
        <begin position="68"/>
        <end position="86"/>
    </location>
</feature>
<dbReference type="PANTHER" id="PTHR28147">
    <property type="entry name" value="N-GLYCOSYLATION PROTEIN EOS1"/>
    <property type="match status" value="1"/>
</dbReference>
<gene>
    <name evidence="2" type="ORF">B0J12DRAFT_654242</name>
</gene>
<keyword evidence="1" id="KW-0472">Membrane</keyword>
<dbReference type="Proteomes" id="UP000774617">
    <property type="component" value="Unassembled WGS sequence"/>
</dbReference>